<accession>A0ACD3BCK0</accession>
<protein>
    <submittedName>
        <fullName evidence="1">Uncharacterized protein</fullName>
    </submittedName>
</protein>
<proteinExistence type="predicted"/>
<name>A0ACD3BCK0_9AGAR</name>
<evidence type="ECO:0000313" key="1">
    <source>
        <dbReference type="EMBL" id="TFK74722.1"/>
    </source>
</evidence>
<dbReference type="EMBL" id="ML208266">
    <property type="protein sequence ID" value="TFK74722.1"/>
    <property type="molecule type" value="Genomic_DNA"/>
</dbReference>
<organism evidence="1 2">
    <name type="scientific">Pluteus cervinus</name>
    <dbReference type="NCBI Taxonomy" id="181527"/>
    <lineage>
        <taxon>Eukaryota</taxon>
        <taxon>Fungi</taxon>
        <taxon>Dikarya</taxon>
        <taxon>Basidiomycota</taxon>
        <taxon>Agaricomycotina</taxon>
        <taxon>Agaricomycetes</taxon>
        <taxon>Agaricomycetidae</taxon>
        <taxon>Agaricales</taxon>
        <taxon>Pluteineae</taxon>
        <taxon>Pluteaceae</taxon>
        <taxon>Pluteus</taxon>
    </lineage>
</organism>
<reference evidence="1 2" key="1">
    <citation type="journal article" date="2019" name="Nat. Ecol. Evol.">
        <title>Megaphylogeny resolves global patterns of mushroom evolution.</title>
        <authorList>
            <person name="Varga T."/>
            <person name="Krizsan K."/>
            <person name="Foldi C."/>
            <person name="Dima B."/>
            <person name="Sanchez-Garcia M."/>
            <person name="Sanchez-Ramirez S."/>
            <person name="Szollosi G.J."/>
            <person name="Szarkandi J.G."/>
            <person name="Papp V."/>
            <person name="Albert L."/>
            <person name="Andreopoulos W."/>
            <person name="Angelini C."/>
            <person name="Antonin V."/>
            <person name="Barry K.W."/>
            <person name="Bougher N.L."/>
            <person name="Buchanan P."/>
            <person name="Buyck B."/>
            <person name="Bense V."/>
            <person name="Catcheside P."/>
            <person name="Chovatia M."/>
            <person name="Cooper J."/>
            <person name="Damon W."/>
            <person name="Desjardin D."/>
            <person name="Finy P."/>
            <person name="Geml J."/>
            <person name="Haridas S."/>
            <person name="Hughes K."/>
            <person name="Justo A."/>
            <person name="Karasinski D."/>
            <person name="Kautmanova I."/>
            <person name="Kiss B."/>
            <person name="Kocsube S."/>
            <person name="Kotiranta H."/>
            <person name="LaButti K.M."/>
            <person name="Lechner B.E."/>
            <person name="Liimatainen K."/>
            <person name="Lipzen A."/>
            <person name="Lukacs Z."/>
            <person name="Mihaltcheva S."/>
            <person name="Morgado L.N."/>
            <person name="Niskanen T."/>
            <person name="Noordeloos M.E."/>
            <person name="Ohm R.A."/>
            <person name="Ortiz-Santana B."/>
            <person name="Ovrebo C."/>
            <person name="Racz N."/>
            <person name="Riley R."/>
            <person name="Savchenko A."/>
            <person name="Shiryaev A."/>
            <person name="Soop K."/>
            <person name="Spirin V."/>
            <person name="Szebenyi C."/>
            <person name="Tomsovsky M."/>
            <person name="Tulloss R.E."/>
            <person name="Uehling J."/>
            <person name="Grigoriev I.V."/>
            <person name="Vagvolgyi C."/>
            <person name="Papp T."/>
            <person name="Martin F.M."/>
            <person name="Miettinen O."/>
            <person name="Hibbett D.S."/>
            <person name="Nagy L.G."/>
        </authorList>
    </citation>
    <scope>NUCLEOTIDE SEQUENCE [LARGE SCALE GENOMIC DNA]</scope>
    <source>
        <strain evidence="1 2">NL-1719</strain>
    </source>
</reference>
<gene>
    <name evidence="1" type="ORF">BDN72DRAFT_832783</name>
</gene>
<evidence type="ECO:0000313" key="2">
    <source>
        <dbReference type="Proteomes" id="UP000308600"/>
    </source>
</evidence>
<keyword evidence="2" id="KW-1185">Reference proteome</keyword>
<sequence length="151" mass="17504">MAHFKFPRTRAQDDPPALRGTLYNGRKTPVYALAWVCKRPEYIKRFGDFPTLEYDIERRWSLHVGDKYGFGLAPYIEIGEDGNIYCVAAYNLRPMYLDLPVNDPELLIASRHALKIQEKDEHTLKWYKLPLSWVCEVDNLAKPEVEASASE</sequence>
<dbReference type="Proteomes" id="UP000308600">
    <property type="component" value="Unassembled WGS sequence"/>
</dbReference>